<protein>
    <submittedName>
        <fullName evidence="1">Uncharacterized protein</fullName>
    </submittedName>
</protein>
<name>A0A9E2LAS1_9BACT</name>
<organism evidence="1 2">
    <name type="scientific">Candidatus Paraprevotella stercoravium</name>
    <dbReference type="NCBI Taxonomy" id="2838725"/>
    <lineage>
        <taxon>Bacteria</taxon>
        <taxon>Pseudomonadati</taxon>
        <taxon>Bacteroidota</taxon>
        <taxon>Bacteroidia</taxon>
        <taxon>Bacteroidales</taxon>
        <taxon>Prevotellaceae</taxon>
        <taxon>Paraprevotella</taxon>
    </lineage>
</organism>
<evidence type="ECO:0000313" key="1">
    <source>
        <dbReference type="EMBL" id="MBU3854744.1"/>
    </source>
</evidence>
<gene>
    <name evidence="1" type="ORF">H9789_13215</name>
</gene>
<comment type="caution">
    <text evidence="1">The sequence shown here is derived from an EMBL/GenBank/DDBJ whole genome shotgun (WGS) entry which is preliminary data.</text>
</comment>
<reference evidence="1" key="1">
    <citation type="journal article" date="2021" name="PeerJ">
        <title>Extensive microbial diversity within the chicken gut microbiome revealed by metagenomics and culture.</title>
        <authorList>
            <person name="Gilroy R."/>
            <person name="Ravi A."/>
            <person name="Getino M."/>
            <person name="Pursley I."/>
            <person name="Horton D.L."/>
            <person name="Alikhan N.F."/>
            <person name="Baker D."/>
            <person name="Gharbi K."/>
            <person name="Hall N."/>
            <person name="Watson M."/>
            <person name="Adriaenssens E.M."/>
            <person name="Foster-Nyarko E."/>
            <person name="Jarju S."/>
            <person name="Secka A."/>
            <person name="Antonio M."/>
            <person name="Oren A."/>
            <person name="Chaudhuri R.R."/>
            <person name="La Ragione R."/>
            <person name="Hildebrand F."/>
            <person name="Pallen M.J."/>
        </authorList>
    </citation>
    <scope>NUCLEOTIDE SEQUENCE</scope>
    <source>
        <strain evidence="1">G3-2149</strain>
    </source>
</reference>
<accession>A0A9E2LAS1</accession>
<sequence length="484" mass="55056">MSSKDAHQQKACIFQGEAERPDGWDFDDETCMDADGKGYPASEYWYHGKDVEFSVRISHDLQKARIYSLKNPSLPFIYTLRKKSAPACPPASALTLYESVRNVAYQHYKSGFEPWKGKEFSLDLFGKGGINEKNVASGFDTLFLPKMIDEDYEGATIVHLKGSVIPYKNLDVAFFRIDCELNHKGWNFTDYVMATYTPTGFPLDYRVLGREGFAPCMGDVYYFRLKGNLDSMVFVSDQASCLNEQQLADFGNQDFEVRRMRYEIRGDGRIIGIQTQKAWKEIKERDAEDVSVSFADYLSLFRPFGDWDDVKNLFSLESRKKAAAAKGGTSSDSDEPLSVGYVRRFIPDGIDPTCEKRTIGWYPLYTFRSGKYVVCSLYKFGDVPKAYNYPNREGLLVIYNPDGKIVDARLLARHGDLWTSEVDGTMRPFRLQVKQMSLSSLSDESCMVTDCEYVLDECGIIQGTLLRVTEKKGKDVLKQLFQGE</sequence>
<dbReference type="Proteomes" id="UP000823865">
    <property type="component" value="Unassembled WGS sequence"/>
</dbReference>
<reference evidence="1" key="2">
    <citation type="submission" date="2021-04" db="EMBL/GenBank/DDBJ databases">
        <authorList>
            <person name="Gilroy R."/>
        </authorList>
    </citation>
    <scope>NUCLEOTIDE SEQUENCE</scope>
    <source>
        <strain evidence="1">G3-2149</strain>
    </source>
</reference>
<dbReference type="AlphaFoldDB" id="A0A9E2LAS1"/>
<proteinExistence type="predicted"/>
<dbReference type="EMBL" id="JAHLFU010000278">
    <property type="protein sequence ID" value="MBU3854744.1"/>
    <property type="molecule type" value="Genomic_DNA"/>
</dbReference>
<evidence type="ECO:0000313" key="2">
    <source>
        <dbReference type="Proteomes" id="UP000823865"/>
    </source>
</evidence>